<dbReference type="EMBL" id="QYUM01000002">
    <property type="protein sequence ID" value="RJF93200.1"/>
    <property type="molecule type" value="Genomic_DNA"/>
</dbReference>
<dbReference type="Proteomes" id="UP000286100">
    <property type="component" value="Unassembled WGS sequence"/>
</dbReference>
<dbReference type="AlphaFoldDB" id="A0A418WPP8"/>
<evidence type="ECO:0000313" key="1">
    <source>
        <dbReference type="EMBL" id="RJF93200.1"/>
    </source>
</evidence>
<dbReference type="OrthoDB" id="98563at2"/>
<organism evidence="1 2">
    <name type="scientific">Sphingomonas cavernae</name>
    <dbReference type="NCBI Taxonomy" id="2320861"/>
    <lineage>
        <taxon>Bacteria</taxon>
        <taxon>Pseudomonadati</taxon>
        <taxon>Pseudomonadota</taxon>
        <taxon>Alphaproteobacteria</taxon>
        <taxon>Sphingomonadales</taxon>
        <taxon>Sphingomonadaceae</taxon>
        <taxon>Sphingomonas</taxon>
    </lineage>
</organism>
<comment type="caution">
    <text evidence="1">The sequence shown here is derived from an EMBL/GenBank/DDBJ whole genome shotgun (WGS) entry which is preliminary data.</text>
</comment>
<sequence length="79" mass="8206">MTSSASPRDYADSRATNLIDPKFFYVGVSRTKLSVAVYTNDRAKLVAAIGERAGQVRTAMAQAAVPMPSAGKAMGAGLA</sequence>
<dbReference type="RefSeq" id="WP_119759478.1">
    <property type="nucleotide sequence ID" value="NZ_QYUM01000002.1"/>
</dbReference>
<accession>A0A418WPP8</accession>
<evidence type="ECO:0000313" key="2">
    <source>
        <dbReference type="Proteomes" id="UP000286100"/>
    </source>
</evidence>
<protein>
    <submittedName>
        <fullName evidence="1">Uncharacterized protein</fullName>
    </submittedName>
</protein>
<reference evidence="1 2" key="1">
    <citation type="submission" date="2018-09" db="EMBL/GenBank/DDBJ databases">
        <authorList>
            <person name="Zhu H."/>
        </authorList>
    </citation>
    <scope>NUCLEOTIDE SEQUENCE [LARGE SCALE GENOMIC DNA]</scope>
    <source>
        <strain evidence="1 2">K2R01-6</strain>
    </source>
</reference>
<name>A0A418WPP8_9SPHN</name>
<proteinExistence type="predicted"/>
<keyword evidence="2" id="KW-1185">Reference proteome</keyword>
<gene>
    <name evidence="1" type="ORF">D3876_02240</name>
</gene>